<protein>
    <submittedName>
        <fullName evidence="2">Uncharacterized protein</fullName>
    </submittedName>
</protein>
<keyword evidence="1" id="KW-1133">Transmembrane helix</keyword>
<organism evidence="2">
    <name type="scientific">Candidatus Berkiella aquae</name>
    <dbReference type="NCBI Taxonomy" id="295108"/>
    <lineage>
        <taxon>Bacteria</taxon>
        <taxon>Pseudomonadati</taxon>
        <taxon>Pseudomonadota</taxon>
        <taxon>Gammaproteobacteria</taxon>
        <taxon>Candidatus Berkiellales</taxon>
        <taxon>Candidatus Berkiellaceae</taxon>
        <taxon>Candidatus Berkiella</taxon>
    </lineage>
</organism>
<feature type="transmembrane region" description="Helical" evidence="1">
    <location>
        <begin position="6"/>
        <end position="28"/>
    </location>
</feature>
<reference evidence="3" key="2">
    <citation type="journal article" date="2016" name="Genome Announc.">
        <title>Draft Genome Sequences of Two Novel Amoeba-Resistant Intranuclear Bacteria, 'Candidatus Berkiella cookevillensis' and 'Candidatus Berkiella aquae'.</title>
        <authorList>
            <person name="Mehari Y.T."/>
            <person name="Arivett B.A."/>
            <person name="Farone A.L."/>
            <person name="Gunderson J.H."/>
            <person name="Farone M.B."/>
        </authorList>
    </citation>
    <scope>NUCLEOTIDE SEQUENCE</scope>
    <source>
        <strain evidence="3">HT99</strain>
    </source>
</reference>
<dbReference type="EMBL" id="LKAJ02000001">
    <property type="protein sequence ID" value="MCS5711198.1"/>
    <property type="molecule type" value="Genomic_DNA"/>
</dbReference>
<gene>
    <name evidence="3" type="ORF">HT99x_007115</name>
    <name evidence="2" type="ORF">HT99x_01690</name>
</gene>
<sequence length="147" mass="16871">MKKILYFFIGCAIVGFIGSLVIGTLPAFEMLGTSFLLNIKQGSYPVAYDIFSVDYKQRHDLESFKQQVDQYNFKQYSDVKWLKSVTRPNKTSGYLLGEVAVGDQKIPLEFQFVKTTKNTAKQRAGWYVDDMFIGPEVIQRQIKGYIN</sequence>
<evidence type="ECO:0000313" key="3">
    <source>
        <dbReference type="EMBL" id="MCS5711198.1"/>
    </source>
</evidence>
<dbReference type="AlphaFoldDB" id="A0A0Q9YW60"/>
<evidence type="ECO:0000256" key="1">
    <source>
        <dbReference type="SAM" id="Phobius"/>
    </source>
</evidence>
<keyword evidence="4" id="KW-1185">Reference proteome</keyword>
<evidence type="ECO:0000313" key="4">
    <source>
        <dbReference type="Proteomes" id="UP000051497"/>
    </source>
</evidence>
<accession>A0A0Q9YW60</accession>
<evidence type="ECO:0000313" key="2">
    <source>
        <dbReference type="EMBL" id="KRG21134.1"/>
    </source>
</evidence>
<keyword evidence="1" id="KW-0812">Transmembrane</keyword>
<keyword evidence="1" id="KW-0472">Membrane</keyword>
<dbReference type="EMBL" id="LKAJ01000006">
    <property type="protein sequence ID" value="KRG21134.1"/>
    <property type="molecule type" value="Genomic_DNA"/>
</dbReference>
<dbReference type="RefSeq" id="WP_075066318.1">
    <property type="nucleotide sequence ID" value="NZ_LKAJ02000001.1"/>
</dbReference>
<name>A0A0Q9YW60_9GAMM</name>
<reference evidence="3" key="3">
    <citation type="submission" date="2021-06" db="EMBL/GenBank/DDBJ databases">
        <title>Genomic Description and Analysis of Intracellular Bacteria, Candidatus Berkiella cookevillensis and Candidatus Berkiella aquae.</title>
        <authorList>
            <person name="Kidane D.T."/>
            <person name="Mehari Y.T."/>
            <person name="Rice F.C."/>
            <person name="Arivett B.A."/>
            <person name="Farone A.L."/>
            <person name="Berk S.G."/>
            <person name="Farone M.B."/>
        </authorList>
    </citation>
    <scope>NUCLEOTIDE SEQUENCE</scope>
    <source>
        <strain evidence="3">HT99</strain>
    </source>
</reference>
<dbReference type="Proteomes" id="UP000051497">
    <property type="component" value="Unassembled WGS sequence"/>
</dbReference>
<comment type="caution">
    <text evidence="2">The sequence shown here is derived from an EMBL/GenBank/DDBJ whole genome shotgun (WGS) entry which is preliminary data.</text>
</comment>
<proteinExistence type="predicted"/>
<reference evidence="2" key="1">
    <citation type="submission" date="2015-09" db="EMBL/GenBank/DDBJ databases">
        <title>Draft Genome Sequences of Two Novel Amoeba-resistant Intranuclear Bacteria, Candidatus Berkiella cookevillensis and Candidatus Berkiella aquae.</title>
        <authorList>
            <person name="Mehari Y.T."/>
            <person name="Arivett B.A."/>
            <person name="Farone A.L."/>
            <person name="Gunderson J.H."/>
            <person name="Farone M.B."/>
        </authorList>
    </citation>
    <scope>NUCLEOTIDE SEQUENCE [LARGE SCALE GENOMIC DNA]</scope>
    <source>
        <strain evidence="2">HT99</strain>
    </source>
</reference>